<gene>
    <name evidence="1" type="ORF">HNR21_004734</name>
</gene>
<keyword evidence="2" id="KW-1185">Reference proteome</keyword>
<accession>A0A7W3RAH0</accession>
<dbReference type="EMBL" id="JACJII010000001">
    <property type="protein sequence ID" value="MBA9005852.1"/>
    <property type="molecule type" value="Genomic_DNA"/>
</dbReference>
<dbReference type="AlphaFoldDB" id="A0A7W3RAH0"/>
<proteinExistence type="predicted"/>
<reference evidence="1 2" key="1">
    <citation type="submission" date="2020-08" db="EMBL/GenBank/DDBJ databases">
        <title>Sequencing the genomes of 1000 actinobacteria strains.</title>
        <authorList>
            <person name="Klenk H.-P."/>
        </authorList>
    </citation>
    <scope>NUCLEOTIDE SEQUENCE [LARGE SCALE GENOMIC DNA]</scope>
    <source>
        <strain evidence="1 2">DSM 45823</strain>
    </source>
</reference>
<dbReference type="Proteomes" id="UP000539313">
    <property type="component" value="Unassembled WGS sequence"/>
</dbReference>
<sequence length="128" mass="13633">MPDIHLELQAAAYTLRHGLPDRLTGRARVVEASDGLVDAVAICSAPDDHPDYLPHPDHTACNGCHVIEVGHPKLAELVAALLNARHVLAEELTDTAGDLEMPGRTGPDTSNEVHALALARIINGTDQE</sequence>
<evidence type="ECO:0000313" key="2">
    <source>
        <dbReference type="Proteomes" id="UP000539313"/>
    </source>
</evidence>
<name>A0A7W3RAH0_9ACTN</name>
<protein>
    <submittedName>
        <fullName evidence="1">Uncharacterized protein</fullName>
    </submittedName>
</protein>
<dbReference type="RefSeq" id="WP_182706912.1">
    <property type="nucleotide sequence ID" value="NZ_JACJII010000001.1"/>
</dbReference>
<organism evidence="1 2">
    <name type="scientific">Thermomonospora cellulosilytica</name>
    <dbReference type="NCBI Taxonomy" id="1411118"/>
    <lineage>
        <taxon>Bacteria</taxon>
        <taxon>Bacillati</taxon>
        <taxon>Actinomycetota</taxon>
        <taxon>Actinomycetes</taxon>
        <taxon>Streptosporangiales</taxon>
        <taxon>Thermomonosporaceae</taxon>
        <taxon>Thermomonospora</taxon>
    </lineage>
</organism>
<comment type="caution">
    <text evidence="1">The sequence shown here is derived from an EMBL/GenBank/DDBJ whole genome shotgun (WGS) entry which is preliminary data.</text>
</comment>
<evidence type="ECO:0000313" key="1">
    <source>
        <dbReference type="EMBL" id="MBA9005852.1"/>
    </source>
</evidence>